<reference evidence="9 10" key="1">
    <citation type="journal article" date="2019" name="Int. J. Syst. Evol. Microbiol.">
        <title>The Global Catalogue of Microorganisms (GCM) 10K type strain sequencing project: providing services to taxonomists for standard genome sequencing and annotation.</title>
        <authorList>
            <consortium name="The Broad Institute Genomics Platform"/>
            <consortium name="The Broad Institute Genome Sequencing Center for Infectious Disease"/>
            <person name="Wu L."/>
            <person name="Ma J."/>
        </authorList>
    </citation>
    <scope>NUCLEOTIDE SEQUENCE [LARGE SCALE GENOMIC DNA]</scope>
    <source>
        <strain evidence="9 10">JCM 15896</strain>
    </source>
</reference>
<comment type="caution">
    <text evidence="9">The sequence shown here is derived from an EMBL/GenBank/DDBJ whole genome shotgun (WGS) entry which is preliminary data.</text>
</comment>
<evidence type="ECO:0000256" key="1">
    <source>
        <dbReference type="ARBA" id="ARBA00001974"/>
    </source>
</evidence>
<keyword evidence="5" id="KW-0560">Oxidoreductase</keyword>
<evidence type="ECO:0000256" key="5">
    <source>
        <dbReference type="ARBA" id="ARBA00023002"/>
    </source>
</evidence>
<dbReference type="InterPro" id="IPR036188">
    <property type="entry name" value="FAD/NAD-bd_sf"/>
</dbReference>
<comment type="cofactor">
    <cofactor evidence="1">
        <name>FAD</name>
        <dbReference type="ChEBI" id="CHEBI:57692"/>
    </cofactor>
</comment>
<keyword evidence="3" id="KW-0285">Flavoprotein</keyword>
<evidence type="ECO:0000256" key="2">
    <source>
        <dbReference type="ARBA" id="ARBA00007330"/>
    </source>
</evidence>
<keyword evidence="10" id="KW-1185">Reference proteome</keyword>
<sequence length="550" mass="62232">MINLRKSNIEKLPKNTFDVLIVGAGINGAVSAAALAAKGVKVALIDKGDFAGFTSSNSSNLAWGGIKYLESHEYALVNKLCKSRNHLMRSYPSTVKEIRFFTSIQNGFRFPPFFVFLGTILYWIMGRFVTKMPRYLTPNKIKQLESVINTDNLAGGFEYSDCYLYDNDARFVFNFVRSSMSYGCIAANYVGLMRSKRESGVWVSHAKDQISGEEIVIRSNVLINAAGPFVDQINQTNLQPTEHHHVFSKGIHLIVNKITESNKVLTFFANDGRLFFIIPMGPKTCIGTTDTQVATPHTRVTDEDREFILSNVNSLLALRKPLTTKDIIAERCGVRPLAIKGESGEADWVQLSRKHAIDTNEADRYLSIFGGKLTDCLNVGNEVAQRVKDFGVELPYADYRWYGEPDDSVKREFYHRAKLMELDKLTPASSSEPLTQRFWRRYGRNAINLIEMIRENPKMGELLIENSEYLRVEIEHAADREMVTKLEDFLRRRSKISQVVRQRDILADPGLREACVILFGDEADAKLQEYIDSLDTTDPHENNAITPVVI</sequence>
<evidence type="ECO:0000259" key="8">
    <source>
        <dbReference type="Pfam" id="PF16901"/>
    </source>
</evidence>
<keyword evidence="6" id="KW-1133">Transmembrane helix</keyword>
<dbReference type="EMBL" id="BAAAFD010000003">
    <property type="protein sequence ID" value="GAA0855483.1"/>
    <property type="molecule type" value="Genomic_DNA"/>
</dbReference>
<evidence type="ECO:0000313" key="10">
    <source>
        <dbReference type="Proteomes" id="UP001500359"/>
    </source>
</evidence>
<evidence type="ECO:0000256" key="6">
    <source>
        <dbReference type="SAM" id="Phobius"/>
    </source>
</evidence>
<evidence type="ECO:0000256" key="3">
    <source>
        <dbReference type="ARBA" id="ARBA00022630"/>
    </source>
</evidence>
<accession>A0ABN1LGB4</accession>
<dbReference type="PANTHER" id="PTHR11985:SF15">
    <property type="entry name" value="GLYCEROL-3-PHOSPHATE DEHYDROGENASE, MITOCHONDRIAL"/>
    <property type="match status" value="1"/>
</dbReference>
<feature type="transmembrane region" description="Helical" evidence="6">
    <location>
        <begin position="108"/>
        <end position="125"/>
    </location>
</feature>
<comment type="similarity">
    <text evidence="2">Belongs to the FAD-dependent glycerol-3-phosphate dehydrogenase family.</text>
</comment>
<dbReference type="InterPro" id="IPR006076">
    <property type="entry name" value="FAD-dep_OxRdtase"/>
</dbReference>
<dbReference type="Gene3D" id="3.30.9.10">
    <property type="entry name" value="D-Amino Acid Oxidase, subunit A, domain 2"/>
    <property type="match status" value="1"/>
</dbReference>
<protein>
    <submittedName>
        <fullName evidence="9">Glycerol-3-phosphate dehydrogenase</fullName>
    </submittedName>
</protein>
<proteinExistence type="inferred from homology"/>
<dbReference type="RefSeq" id="WP_343858161.1">
    <property type="nucleotide sequence ID" value="NZ_BAAAFD010000003.1"/>
</dbReference>
<dbReference type="SUPFAM" id="SSF51905">
    <property type="entry name" value="FAD/NAD(P)-binding domain"/>
    <property type="match status" value="1"/>
</dbReference>
<dbReference type="Gene3D" id="1.10.8.870">
    <property type="entry name" value="Alpha-glycerophosphate oxidase, cap domain"/>
    <property type="match status" value="1"/>
</dbReference>
<keyword evidence="6" id="KW-0472">Membrane</keyword>
<organism evidence="9 10">
    <name type="scientific">Aliiglaciecola litoralis</name>
    <dbReference type="NCBI Taxonomy" id="582857"/>
    <lineage>
        <taxon>Bacteria</taxon>
        <taxon>Pseudomonadati</taxon>
        <taxon>Pseudomonadota</taxon>
        <taxon>Gammaproteobacteria</taxon>
        <taxon>Alteromonadales</taxon>
        <taxon>Alteromonadaceae</taxon>
        <taxon>Aliiglaciecola</taxon>
    </lineage>
</organism>
<feature type="domain" description="FAD dependent oxidoreductase" evidence="7">
    <location>
        <begin position="18"/>
        <end position="337"/>
    </location>
</feature>
<dbReference type="Gene3D" id="3.50.50.60">
    <property type="entry name" value="FAD/NAD(P)-binding domain"/>
    <property type="match status" value="1"/>
</dbReference>
<evidence type="ECO:0000256" key="4">
    <source>
        <dbReference type="ARBA" id="ARBA00022827"/>
    </source>
</evidence>
<gene>
    <name evidence="9" type="primary">glpD</name>
    <name evidence="9" type="ORF">GCM10009114_14460</name>
</gene>
<name>A0ABN1LGB4_9ALTE</name>
<dbReference type="PANTHER" id="PTHR11985">
    <property type="entry name" value="GLYCEROL-3-PHOSPHATE DEHYDROGENASE"/>
    <property type="match status" value="1"/>
</dbReference>
<dbReference type="Pfam" id="PF01266">
    <property type="entry name" value="DAO"/>
    <property type="match status" value="1"/>
</dbReference>
<keyword evidence="4" id="KW-0274">FAD</keyword>
<dbReference type="Pfam" id="PF16901">
    <property type="entry name" value="DAO_C"/>
    <property type="match status" value="1"/>
</dbReference>
<dbReference type="Proteomes" id="UP001500359">
    <property type="component" value="Unassembled WGS sequence"/>
</dbReference>
<evidence type="ECO:0000313" key="9">
    <source>
        <dbReference type="EMBL" id="GAA0855483.1"/>
    </source>
</evidence>
<dbReference type="InterPro" id="IPR000447">
    <property type="entry name" value="G3P_DH_FAD-dep"/>
</dbReference>
<feature type="domain" description="Alpha-glycerophosphate oxidase C-terminal" evidence="8">
    <location>
        <begin position="432"/>
        <end position="502"/>
    </location>
</feature>
<dbReference type="InterPro" id="IPR031656">
    <property type="entry name" value="DAO_C"/>
</dbReference>
<dbReference type="PRINTS" id="PR01001">
    <property type="entry name" value="FADG3PDH"/>
</dbReference>
<evidence type="ECO:0000259" key="7">
    <source>
        <dbReference type="Pfam" id="PF01266"/>
    </source>
</evidence>
<keyword evidence="6" id="KW-0812">Transmembrane</keyword>
<dbReference type="InterPro" id="IPR038299">
    <property type="entry name" value="DAO_C_sf"/>
</dbReference>